<protein>
    <recommendedName>
        <fullName evidence="2">RING-type E3 ubiquitin transferase</fullName>
        <ecNumber evidence="2">2.3.2.27</ecNumber>
    </recommendedName>
</protein>
<evidence type="ECO:0000313" key="11">
    <source>
        <dbReference type="EMBL" id="CAB4296547.1"/>
    </source>
</evidence>
<evidence type="ECO:0000256" key="7">
    <source>
        <dbReference type="ARBA" id="ARBA00022833"/>
    </source>
</evidence>
<dbReference type="SMART" id="SM00184">
    <property type="entry name" value="RING"/>
    <property type="match status" value="1"/>
</dbReference>
<dbReference type="InterPro" id="IPR013083">
    <property type="entry name" value="Znf_RING/FYVE/PHD"/>
</dbReference>
<keyword evidence="6" id="KW-0833">Ubl conjugation pathway</keyword>
<dbReference type="AlphaFoldDB" id="A0A6J5W9T4"/>
<dbReference type="GO" id="GO:0008270">
    <property type="term" value="F:zinc ion binding"/>
    <property type="evidence" value="ECO:0007669"/>
    <property type="project" value="UniProtKB-KW"/>
</dbReference>
<evidence type="ECO:0000313" key="12">
    <source>
        <dbReference type="Proteomes" id="UP000507222"/>
    </source>
</evidence>
<dbReference type="Proteomes" id="UP000507222">
    <property type="component" value="Unassembled WGS sequence"/>
</dbReference>
<evidence type="ECO:0000313" key="13">
    <source>
        <dbReference type="Proteomes" id="UP000507245"/>
    </source>
</evidence>
<evidence type="ECO:0000256" key="1">
    <source>
        <dbReference type="ARBA" id="ARBA00000900"/>
    </source>
</evidence>
<dbReference type="EMBL" id="CAEKDK010000001">
    <property type="protein sequence ID" value="CAB4265965.1"/>
    <property type="molecule type" value="Genomic_DNA"/>
</dbReference>
<dbReference type="GO" id="GO:0005737">
    <property type="term" value="C:cytoplasm"/>
    <property type="evidence" value="ECO:0007669"/>
    <property type="project" value="TreeGrafter"/>
</dbReference>
<evidence type="ECO:0000256" key="3">
    <source>
        <dbReference type="ARBA" id="ARBA00022679"/>
    </source>
</evidence>
<dbReference type="EC" id="2.3.2.27" evidence="2"/>
<evidence type="ECO:0000313" key="10">
    <source>
        <dbReference type="EMBL" id="CAB4265965.1"/>
    </source>
</evidence>
<dbReference type="PANTHER" id="PTHR15710">
    <property type="entry name" value="E3 UBIQUITIN-PROTEIN LIGASE PRAJA"/>
    <property type="match status" value="1"/>
</dbReference>
<comment type="catalytic activity">
    <reaction evidence="1">
        <text>S-ubiquitinyl-[E2 ubiquitin-conjugating enzyme]-L-cysteine + [acceptor protein]-L-lysine = [E2 ubiquitin-conjugating enzyme]-L-cysteine + N(6)-ubiquitinyl-[acceptor protein]-L-lysine.</text>
        <dbReference type="EC" id="2.3.2.27"/>
    </reaction>
</comment>
<evidence type="ECO:0000256" key="6">
    <source>
        <dbReference type="ARBA" id="ARBA00022786"/>
    </source>
</evidence>
<organism evidence="11 13">
    <name type="scientific">Prunus armeniaca</name>
    <name type="common">Apricot</name>
    <name type="synonym">Armeniaca vulgaris</name>
    <dbReference type="NCBI Taxonomy" id="36596"/>
    <lineage>
        <taxon>Eukaryota</taxon>
        <taxon>Viridiplantae</taxon>
        <taxon>Streptophyta</taxon>
        <taxon>Embryophyta</taxon>
        <taxon>Tracheophyta</taxon>
        <taxon>Spermatophyta</taxon>
        <taxon>Magnoliopsida</taxon>
        <taxon>eudicotyledons</taxon>
        <taxon>Gunneridae</taxon>
        <taxon>Pentapetalae</taxon>
        <taxon>rosids</taxon>
        <taxon>fabids</taxon>
        <taxon>Rosales</taxon>
        <taxon>Rosaceae</taxon>
        <taxon>Amygdaloideae</taxon>
        <taxon>Amygdaleae</taxon>
        <taxon>Prunus</taxon>
    </lineage>
</organism>
<dbReference type="FunFam" id="3.30.40.10:FF:000127">
    <property type="entry name" value="E3 ubiquitin-protein ligase RNF181"/>
    <property type="match status" value="1"/>
</dbReference>
<evidence type="ECO:0000256" key="4">
    <source>
        <dbReference type="ARBA" id="ARBA00022723"/>
    </source>
</evidence>
<sequence>MEFKSKDEKRLEQRLEELHKDVSKKQKFEDAVASLNSLLRDHYASASPSLRKLYYGVVCRVATVLKTRYTSPGFWAAGLTLFRLAQSLVSDPAEKAHLLSCISEAQQVVHQENDPPQPSSSPNQGYLFEGHLTVDREPPQPQWLVQSNLMTAALAAGSSSVPGLPESGNDDSNNSESAVNLLQSLIDNLDSVFPPGIMDDVRGAPRVPPASKRVVANLPVITITEEVLKKLGEEAECAICKENLVVNDKMQELPCKHTFHPPCLKPWLDEHNSCPICRHELQTDDHAYESWKEREREAEEDRKGAANAVRGGEYMYV</sequence>
<dbReference type="PROSITE" id="PS50089">
    <property type="entry name" value="ZF_RING_2"/>
    <property type="match status" value="1"/>
</dbReference>
<dbReference type="PANTHER" id="PTHR15710:SF4">
    <property type="entry name" value="E3 UBIQUITIN-PROTEIN LIGASE AIP2"/>
    <property type="match status" value="1"/>
</dbReference>
<accession>A0A6J5W9T4</accession>
<dbReference type="Proteomes" id="UP000507245">
    <property type="component" value="Unassembled WGS sequence"/>
</dbReference>
<keyword evidence="13" id="KW-1185">Reference proteome</keyword>
<evidence type="ECO:0000256" key="2">
    <source>
        <dbReference type="ARBA" id="ARBA00012483"/>
    </source>
</evidence>
<keyword evidence="7" id="KW-0862">Zinc</keyword>
<dbReference type="OrthoDB" id="8062037at2759"/>
<evidence type="ECO:0000256" key="8">
    <source>
        <dbReference type="PROSITE-ProRule" id="PRU00175"/>
    </source>
</evidence>
<evidence type="ECO:0000256" key="5">
    <source>
        <dbReference type="ARBA" id="ARBA00022771"/>
    </source>
</evidence>
<dbReference type="EMBL" id="CAEKKB010000001">
    <property type="protein sequence ID" value="CAB4296547.1"/>
    <property type="molecule type" value="Genomic_DNA"/>
</dbReference>
<dbReference type="GO" id="GO:0016567">
    <property type="term" value="P:protein ubiquitination"/>
    <property type="evidence" value="ECO:0007669"/>
    <property type="project" value="UniProtKB-ARBA"/>
</dbReference>
<proteinExistence type="predicted"/>
<dbReference type="InterPro" id="IPR001841">
    <property type="entry name" value="Znf_RING"/>
</dbReference>
<dbReference type="Pfam" id="PF13639">
    <property type="entry name" value="zf-RING_2"/>
    <property type="match status" value="1"/>
</dbReference>
<dbReference type="CDD" id="cd16667">
    <property type="entry name" value="RING-H2_RNF126-like"/>
    <property type="match status" value="1"/>
</dbReference>
<feature type="domain" description="RING-type" evidence="9">
    <location>
        <begin position="237"/>
        <end position="278"/>
    </location>
</feature>
<dbReference type="Gene3D" id="3.30.40.10">
    <property type="entry name" value="Zinc/RING finger domain, C3HC4 (zinc finger)"/>
    <property type="match status" value="1"/>
</dbReference>
<dbReference type="GO" id="GO:0061630">
    <property type="term" value="F:ubiquitin protein ligase activity"/>
    <property type="evidence" value="ECO:0007669"/>
    <property type="project" value="UniProtKB-EC"/>
</dbReference>
<evidence type="ECO:0000259" key="9">
    <source>
        <dbReference type="PROSITE" id="PS50089"/>
    </source>
</evidence>
<keyword evidence="5 8" id="KW-0863">Zinc-finger</keyword>
<keyword evidence="4" id="KW-0479">Metal-binding</keyword>
<name>A0A6J5W9T4_PRUAR</name>
<dbReference type="SUPFAM" id="SSF57850">
    <property type="entry name" value="RING/U-box"/>
    <property type="match status" value="1"/>
</dbReference>
<reference evidence="11 12" key="2">
    <citation type="submission" date="2020-05" db="EMBL/GenBank/DDBJ databases">
        <authorList>
            <person name="Campoy J."/>
            <person name="Schneeberger K."/>
            <person name="Spophaly S."/>
        </authorList>
    </citation>
    <scope>NUCLEOTIDE SEQUENCE [LARGE SCALE GENOMIC DNA]</scope>
    <source>
        <strain evidence="11">PruArmRojPasFocal</strain>
    </source>
</reference>
<reference evidence="13" key="1">
    <citation type="journal article" date="2020" name="Genome Biol.">
        <title>Gamete binning: chromosome-level and haplotype-resolved genome assembly enabled by high-throughput single-cell sequencing of gamete genomes.</title>
        <authorList>
            <person name="Campoy J.A."/>
            <person name="Sun H."/>
            <person name="Goel M."/>
            <person name="Jiao W.-B."/>
            <person name="Folz-Donahue K."/>
            <person name="Wang N."/>
            <person name="Rubio M."/>
            <person name="Liu C."/>
            <person name="Kukat C."/>
            <person name="Ruiz D."/>
            <person name="Huettel B."/>
            <person name="Schneeberger K."/>
        </authorList>
    </citation>
    <scope>NUCLEOTIDE SEQUENCE [LARGE SCALE GENOMIC DNA]</scope>
    <source>
        <strain evidence="13">cv. Rojo Pasion</strain>
    </source>
</reference>
<keyword evidence="3" id="KW-0808">Transferase</keyword>
<gene>
    <name evidence="10" type="ORF">CURHAP_LOCUS8181</name>
    <name evidence="11" type="ORF">ORAREDHAP_LOCUS8170</name>
</gene>